<protein>
    <recommendedName>
        <fullName evidence="3">DUF5131 family protein</fullName>
    </recommendedName>
</protein>
<name>A0A2D1GHA8_9CAUD</name>
<dbReference type="Pfam" id="PF07505">
    <property type="entry name" value="DUF5131"/>
    <property type="match status" value="1"/>
</dbReference>
<evidence type="ECO:0008006" key="3">
    <source>
        <dbReference type="Google" id="ProtNLM"/>
    </source>
</evidence>
<dbReference type="InterPro" id="IPR011101">
    <property type="entry name" value="DUF5131"/>
</dbReference>
<evidence type="ECO:0000313" key="2">
    <source>
        <dbReference type="Proteomes" id="UP000230492"/>
    </source>
</evidence>
<accession>A0A2D1GHA8</accession>
<proteinExistence type="predicted"/>
<reference evidence="2" key="1">
    <citation type="submission" date="2017-09" db="EMBL/GenBank/DDBJ databases">
        <authorList>
            <person name="Ehlers B."/>
            <person name="Leendertz F.H."/>
        </authorList>
    </citation>
    <scope>NUCLEOTIDE SEQUENCE [LARGE SCALE GENOMIC DNA]</scope>
</reference>
<gene>
    <name evidence="1" type="ORF">SEA_PHASIH_63</name>
</gene>
<dbReference type="Proteomes" id="UP000230492">
    <property type="component" value="Segment"/>
</dbReference>
<dbReference type="EMBL" id="MF919526">
    <property type="protein sequence ID" value="ATN91241.1"/>
    <property type="molecule type" value="Genomic_DNA"/>
</dbReference>
<evidence type="ECO:0000313" key="1">
    <source>
        <dbReference type="EMBL" id="ATN91241.1"/>
    </source>
</evidence>
<sequence>MSDNTGIEWTDATWNPVTGCTEVSPGCDHCYAKTFAHSPDHRRWLTSS</sequence>
<organism evidence="1 2">
    <name type="scientific">Mycobacterium phage Phasih</name>
    <dbReference type="NCBI Taxonomy" id="2041544"/>
    <lineage>
        <taxon>Viruses</taxon>
        <taxon>Duplodnaviria</taxon>
        <taxon>Heunggongvirae</taxon>
        <taxon>Uroviricota</taxon>
        <taxon>Caudoviricetes</taxon>
        <taxon>Gracegardnervirinae</taxon>
        <taxon>Cheoctovirus</taxon>
        <taxon>Cheoctovirus phasih</taxon>
    </lineage>
</organism>
<keyword evidence="2" id="KW-1185">Reference proteome</keyword>